<accession>A0A1I0MCW6</accession>
<dbReference type="EMBL" id="FOIQ01000001">
    <property type="protein sequence ID" value="SEV86203.1"/>
    <property type="molecule type" value="Genomic_DNA"/>
</dbReference>
<dbReference type="PANTHER" id="PTHR34818:SF1">
    <property type="entry name" value="PROTEIN BLI-3"/>
    <property type="match status" value="1"/>
</dbReference>
<dbReference type="SUPFAM" id="SSF50475">
    <property type="entry name" value="FMN-binding split barrel"/>
    <property type="match status" value="1"/>
</dbReference>
<dbReference type="RefSeq" id="WP_091914562.1">
    <property type="nucleotide sequence ID" value="NZ_FOIQ01000001.1"/>
</dbReference>
<evidence type="ECO:0000313" key="3">
    <source>
        <dbReference type="Proteomes" id="UP000199373"/>
    </source>
</evidence>
<organism evidence="2 3">
    <name type="scientific">Prevotella aff. ruminicola Tc2-24</name>
    <dbReference type="NCBI Taxonomy" id="81582"/>
    <lineage>
        <taxon>Bacteria</taxon>
        <taxon>Pseudomonadati</taxon>
        <taxon>Bacteroidota</taxon>
        <taxon>Bacteroidia</taxon>
        <taxon>Bacteroidales</taxon>
        <taxon>Prevotellaceae</taxon>
        <taxon>Prevotella</taxon>
    </lineage>
</organism>
<dbReference type="PANTHER" id="PTHR34818">
    <property type="entry name" value="PROTEIN BLI-3"/>
    <property type="match status" value="1"/>
</dbReference>
<dbReference type="InterPro" id="IPR012349">
    <property type="entry name" value="Split_barrel_FMN-bd"/>
</dbReference>
<evidence type="ECO:0000259" key="1">
    <source>
        <dbReference type="Pfam" id="PF01243"/>
    </source>
</evidence>
<dbReference type="Proteomes" id="UP000199373">
    <property type="component" value="Unassembled WGS sequence"/>
</dbReference>
<dbReference type="AlphaFoldDB" id="A0A1I0MCW6"/>
<feature type="domain" description="Pyridoxamine 5'-phosphate oxidase N-terminal" evidence="1">
    <location>
        <begin position="5"/>
        <end position="125"/>
    </location>
</feature>
<dbReference type="InterPro" id="IPR011576">
    <property type="entry name" value="Pyridox_Oxase_N"/>
</dbReference>
<dbReference type="Pfam" id="PF01243">
    <property type="entry name" value="PNPOx_N"/>
    <property type="match status" value="1"/>
</dbReference>
<gene>
    <name evidence="2" type="ORF">SAMN04487850_0555</name>
</gene>
<dbReference type="Gene3D" id="2.30.110.10">
    <property type="entry name" value="Electron Transport, Fmn-binding Protein, Chain A"/>
    <property type="match status" value="1"/>
</dbReference>
<proteinExistence type="predicted"/>
<dbReference type="InterPro" id="IPR052917">
    <property type="entry name" value="Stress-Dev_Protein"/>
</dbReference>
<keyword evidence="3" id="KW-1185">Reference proteome</keyword>
<name>A0A1I0MCW6_9BACT</name>
<reference evidence="2 3" key="1">
    <citation type="submission" date="2016-10" db="EMBL/GenBank/DDBJ databases">
        <authorList>
            <person name="de Groot N.N."/>
        </authorList>
    </citation>
    <scope>NUCLEOTIDE SEQUENCE [LARGE SCALE GENOMIC DNA]</scope>
    <source>
        <strain evidence="2 3">TC2-24</strain>
    </source>
</reference>
<protein>
    <submittedName>
        <fullName evidence="2">General stress protein 26</fullName>
    </submittedName>
</protein>
<sequence length="160" mass="18523">MMTIEEINKLIADSMFADIGFIDANGSPSIRRVFCTWHKGVGKHLISTNTSSMHVQALLLNPSACLYFENSQVFEGVCFQGKAIVHFEKEYKEKCWKEGDEQYYPKGVTDDNYCIIEFTAENGRYYRYDGIGNITKQEMDIFDQNTEYVDNYDRLADENM</sequence>
<evidence type="ECO:0000313" key="2">
    <source>
        <dbReference type="EMBL" id="SEV86203.1"/>
    </source>
</evidence>